<keyword evidence="6" id="KW-0963">Cytoplasm</keyword>
<keyword evidence="12" id="KW-0539">Nucleus</keyword>
<dbReference type="GO" id="GO:0005739">
    <property type="term" value="C:mitochondrion"/>
    <property type="evidence" value="ECO:0007669"/>
    <property type="project" value="UniProtKB-SubCell"/>
</dbReference>
<evidence type="ECO:0000256" key="5">
    <source>
        <dbReference type="ARBA" id="ARBA00008324"/>
    </source>
</evidence>
<dbReference type="CDD" id="cd03443">
    <property type="entry name" value="PaaI_thioesterase"/>
    <property type="match status" value="1"/>
</dbReference>
<name>A0A6J1BKA0_9ROSI</name>
<dbReference type="RefSeq" id="XP_021298684.1">
    <property type="nucleotide sequence ID" value="XM_021443009.1"/>
</dbReference>
<dbReference type="InterPro" id="IPR029069">
    <property type="entry name" value="HotDog_dom_sf"/>
</dbReference>
<dbReference type="InterPro" id="IPR039298">
    <property type="entry name" value="ACOT13"/>
</dbReference>
<evidence type="ECO:0000256" key="14">
    <source>
        <dbReference type="ARBA" id="ARBA00058205"/>
    </source>
</evidence>
<proteinExistence type="inferred from homology"/>
<dbReference type="PANTHER" id="PTHR21660">
    <property type="entry name" value="THIOESTERASE SUPERFAMILY MEMBER-RELATED"/>
    <property type="match status" value="1"/>
</dbReference>
<evidence type="ECO:0000256" key="12">
    <source>
        <dbReference type="ARBA" id="ARBA00023242"/>
    </source>
</evidence>
<keyword evidence="8" id="KW-0007">Acetylation</keyword>
<evidence type="ECO:0000256" key="18">
    <source>
        <dbReference type="ARBA" id="ARBA00083956"/>
    </source>
</evidence>
<evidence type="ECO:0000313" key="21">
    <source>
        <dbReference type="Proteomes" id="UP000504621"/>
    </source>
</evidence>
<evidence type="ECO:0000256" key="7">
    <source>
        <dbReference type="ARBA" id="ARBA00022801"/>
    </source>
</evidence>
<organism evidence="21 22">
    <name type="scientific">Herrania umbratica</name>
    <dbReference type="NCBI Taxonomy" id="108875"/>
    <lineage>
        <taxon>Eukaryota</taxon>
        <taxon>Viridiplantae</taxon>
        <taxon>Streptophyta</taxon>
        <taxon>Embryophyta</taxon>
        <taxon>Tracheophyta</taxon>
        <taxon>Spermatophyta</taxon>
        <taxon>Magnoliopsida</taxon>
        <taxon>eudicotyledons</taxon>
        <taxon>Gunneridae</taxon>
        <taxon>Pentapetalae</taxon>
        <taxon>rosids</taxon>
        <taxon>malvids</taxon>
        <taxon>Malvales</taxon>
        <taxon>Malvaceae</taxon>
        <taxon>Byttnerioideae</taxon>
        <taxon>Herrania</taxon>
    </lineage>
</organism>
<feature type="domain" description="Thioesterase" evidence="20">
    <location>
        <begin position="104"/>
        <end position="178"/>
    </location>
</feature>
<evidence type="ECO:0000256" key="11">
    <source>
        <dbReference type="ARBA" id="ARBA00023212"/>
    </source>
</evidence>
<keyword evidence="7" id="KW-0378">Hydrolase</keyword>
<evidence type="ECO:0000256" key="8">
    <source>
        <dbReference type="ARBA" id="ARBA00022990"/>
    </source>
</evidence>
<dbReference type="SUPFAM" id="SSF54637">
    <property type="entry name" value="Thioesterase/thiol ester dehydrase-isomerase"/>
    <property type="match status" value="1"/>
</dbReference>
<keyword evidence="9" id="KW-0443">Lipid metabolism</keyword>
<dbReference type="PANTHER" id="PTHR21660:SF1">
    <property type="entry name" value="ACYL-COENZYME A THIOESTERASE 13"/>
    <property type="match status" value="1"/>
</dbReference>
<accession>A0A6J1BKA0</accession>
<dbReference type="FunFam" id="3.10.129.10:FF:000021">
    <property type="entry name" value="Acyl-coenzyme A thioesterase 13"/>
    <property type="match status" value="1"/>
</dbReference>
<evidence type="ECO:0000256" key="2">
    <source>
        <dbReference type="ARBA" id="ARBA00004173"/>
    </source>
</evidence>
<dbReference type="GO" id="GO:0005634">
    <property type="term" value="C:nucleus"/>
    <property type="evidence" value="ECO:0007669"/>
    <property type="project" value="UniProtKB-SubCell"/>
</dbReference>
<evidence type="ECO:0000256" key="19">
    <source>
        <dbReference type="SAM" id="MobiDB-lite"/>
    </source>
</evidence>
<dbReference type="GO" id="GO:0005829">
    <property type="term" value="C:cytosol"/>
    <property type="evidence" value="ECO:0007669"/>
    <property type="project" value="UniProtKB-SubCell"/>
</dbReference>
<comment type="subunit">
    <text evidence="15">Homotetramer. Interacts with PCTP.</text>
</comment>
<evidence type="ECO:0000256" key="13">
    <source>
        <dbReference type="ARBA" id="ARBA00052976"/>
    </source>
</evidence>
<dbReference type="InterPro" id="IPR006683">
    <property type="entry name" value="Thioestr_dom"/>
</dbReference>
<dbReference type="Gene3D" id="3.10.129.10">
    <property type="entry name" value="Hotdog Thioesterase"/>
    <property type="match status" value="1"/>
</dbReference>
<dbReference type="GO" id="GO:0006629">
    <property type="term" value="P:lipid metabolic process"/>
    <property type="evidence" value="ECO:0007669"/>
    <property type="project" value="UniProtKB-KW"/>
</dbReference>
<evidence type="ECO:0000313" key="22">
    <source>
        <dbReference type="RefSeq" id="XP_021298684.1"/>
    </source>
</evidence>
<dbReference type="AlphaFoldDB" id="A0A6J1BKA0"/>
<keyword evidence="10" id="KW-0496">Mitochondrion</keyword>
<comment type="similarity">
    <text evidence="5">Belongs to the thioesterase PaaI family.</text>
</comment>
<evidence type="ECO:0000256" key="15">
    <source>
        <dbReference type="ARBA" id="ARBA00064709"/>
    </source>
</evidence>
<comment type="subcellular location">
    <subcellularLocation>
        <location evidence="3">Cytoplasm</location>
        <location evidence="3">Cytoskeleton</location>
        <location evidence="3">Spindle</location>
    </subcellularLocation>
    <subcellularLocation>
        <location evidence="4">Cytoplasm</location>
        <location evidence="4">Cytosol</location>
    </subcellularLocation>
    <subcellularLocation>
        <location evidence="2">Mitochondrion</location>
    </subcellularLocation>
    <subcellularLocation>
        <location evidence="1">Nucleus</location>
    </subcellularLocation>
</comment>
<dbReference type="Pfam" id="PF03061">
    <property type="entry name" value="4HBT"/>
    <property type="match status" value="1"/>
</dbReference>
<evidence type="ECO:0000259" key="20">
    <source>
        <dbReference type="Pfam" id="PF03061"/>
    </source>
</evidence>
<evidence type="ECO:0000256" key="17">
    <source>
        <dbReference type="ARBA" id="ARBA00081533"/>
    </source>
</evidence>
<dbReference type="GeneID" id="110427470"/>
<sequence>MTTRNLIISNHKVTRPVTQYLKKPRRKSPRCPVACNRKKAGGQKMEDGSVQKSLKWLVDLSKGTISHELEALTLEGLQSLQGQKGFIRCNFVVPSRASVNKSDGNWHVGAMATLIDDVGAAAIYSVADHVKASLDFSISIYSTAKIQEEVEIEAKVTGDKGKLAHVVVEVRRKENRELIALGKQWMASSKDSAKAAQGSKL</sequence>
<reference evidence="22" key="1">
    <citation type="submission" date="2025-08" db="UniProtKB">
        <authorList>
            <consortium name="RefSeq"/>
        </authorList>
    </citation>
    <scope>IDENTIFICATION</scope>
    <source>
        <tissue evidence="22">Leaf</tissue>
    </source>
</reference>
<evidence type="ECO:0000256" key="3">
    <source>
        <dbReference type="ARBA" id="ARBA00004186"/>
    </source>
</evidence>
<dbReference type="OrthoDB" id="46529at2759"/>
<protein>
    <recommendedName>
        <fullName evidence="16">Acyl-coenzyme A thioesterase 13</fullName>
    </recommendedName>
    <alternativeName>
        <fullName evidence="17">Hotdog-fold thioesterase superfamily member 2</fullName>
    </alternativeName>
    <alternativeName>
        <fullName evidence="18">Thioesterase superfamily member 2</fullName>
    </alternativeName>
</protein>
<evidence type="ECO:0000256" key="1">
    <source>
        <dbReference type="ARBA" id="ARBA00004123"/>
    </source>
</evidence>
<feature type="region of interest" description="Disordered" evidence="19">
    <location>
        <begin position="23"/>
        <end position="44"/>
    </location>
</feature>
<dbReference type="Proteomes" id="UP000504621">
    <property type="component" value="Unplaced"/>
</dbReference>
<evidence type="ECO:0000256" key="10">
    <source>
        <dbReference type="ARBA" id="ARBA00023128"/>
    </source>
</evidence>
<dbReference type="GO" id="GO:0047617">
    <property type="term" value="F:fatty acyl-CoA hydrolase activity"/>
    <property type="evidence" value="ECO:0007669"/>
    <property type="project" value="InterPro"/>
</dbReference>
<evidence type="ECO:0000256" key="4">
    <source>
        <dbReference type="ARBA" id="ARBA00004514"/>
    </source>
</evidence>
<evidence type="ECO:0000256" key="6">
    <source>
        <dbReference type="ARBA" id="ARBA00022490"/>
    </source>
</evidence>
<gene>
    <name evidence="22" type="primary">LOC110427470</name>
</gene>
<dbReference type="GO" id="GO:0005819">
    <property type="term" value="C:spindle"/>
    <property type="evidence" value="ECO:0007669"/>
    <property type="project" value="UniProtKB-SubCell"/>
</dbReference>
<evidence type="ECO:0000256" key="16">
    <source>
        <dbReference type="ARBA" id="ARBA00067273"/>
    </source>
</evidence>
<comment type="catalytic activity">
    <reaction evidence="13">
        <text>a fatty acyl-CoA + H2O = a fatty acid + CoA + H(+)</text>
        <dbReference type="Rhea" id="RHEA:16781"/>
        <dbReference type="ChEBI" id="CHEBI:15377"/>
        <dbReference type="ChEBI" id="CHEBI:15378"/>
        <dbReference type="ChEBI" id="CHEBI:28868"/>
        <dbReference type="ChEBI" id="CHEBI:57287"/>
        <dbReference type="ChEBI" id="CHEBI:77636"/>
    </reaction>
    <physiologicalReaction direction="left-to-right" evidence="13">
        <dbReference type="Rhea" id="RHEA:16782"/>
    </physiologicalReaction>
</comment>
<keyword evidence="11" id="KW-0206">Cytoskeleton</keyword>
<comment type="function">
    <text evidence="14">Catalyzes the hydrolysis of acyl-CoAs into free fatty acids and coenzyme A (CoASH), regulating their respective intracellular levels. Has acyl-CoA thioesterase activity towards medium (C12) and long-chain (C18) fatty acyl-CoA substrates. Can also hydrolyze 3-hydroxyphenylacetyl-CoA and 3,4-dihydroxyphenylacetyl-CoA (in vitro). May play a role in controlling adaptive thermogenesis.</text>
</comment>
<keyword evidence="21" id="KW-1185">Reference proteome</keyword>
<evidence type="ECO:0000256" key="9">
    <source>
        <dbReference type="ARBA" id="ARBA00023098"/>
    </source>
</evidence>